<feature type="compositionally biased region" description="Basic and acidic residues" evidence="1">
    <location>
        <begin position="257"/>
        <end position="288"/>
    </location>
</feature>
<reference evidence="3 4" key="1">
    <citation type="submission" date="2019-05" db="EMBL/GenBank/DDBJ databases">
        <title>Mikania micrantha, genome provides insights into the molecular mechanism of rapid growth.</title>
        <authorList>
            <person name="Liu B."/>
        </authorList>
    </citation>
    <scope>NUCLEOTIDE SEQUENCE [LARGE SCALE GENOMIC DNA]</scope>
    <source>
        <strain evidence="3">NLD-2019</strain>
        <tissue evidence="3">Leaf</tissue>
    </source>
</reference>
<evidence type="ECO:0000256" key="2">
    <source>
        <dbReference type="SAM" id="Phobius"/>
    </source>
</evidence>
<feature type="transmembrane region" description="Helical" evidence="2">
    <location>
        <begin position="1375"/>
        <end position="1400"/>
    </location>
</feature>
<feature type="compositionally biased region" description="Low complexity" evidence="1">
    <location>
        <begin position="1094"/>
        <end position="1106"/>
    </location>
</feature>
<feature type="transmembrane region" description="Helical" evidence="2">
    <location>
        <begin position="735"/>
        <end position="762"/>
    </location>
</feature>
<keyword evidence="4" id="KW-1185">Reference proteome</keyword>
<feature type="region of interest" description="Disordered" evidence="1">
    <location>
        <begin position="1022"/>
        <end position="1128"/>
    </location>
</feature>
<comment type="caution">
    <text evidence="3">The sequence shown here is derived from an EMBL/GenBank/DDBJ whole genome shotgun (WGS) entry which is preliminary data.</text>
</comment>
<feature type="transmembrane region" description="Helical" evidence="2">
    <location>
        <begin position="1345"/>
        <end position="1363"/>
    </location>
</feature>
<feature type="transmembrane region" description="Helical" evidence="2">
    <location>
        <begin position="874"/>
        <end position="898"/>
    </location>
</feature>
<dbReference type="EMBL" id="SZYD01001119">
    <property type="protein sequence ID" value="KAD1059740.1"/>
    <property type="molecule type" value="Genomic_DNA"/>
</dbReference>
<keyword evidence="2" id="KW-0472">Membrane</keyword>
<feature type="transmembrane region" description="Helical" evidence="2">
    <location>
        <begin position="1254"/>
        <end position="1272"/>
    </location>
</feature>
<feature type="compositionally biased region" description="Polar residues" evidence="1">
    <location>
        <begin position="948"/>
        <end position="967"/>
    </location>
</feature>
<feature type="region of interest" description="Disordered" evidence="1">
    <location>
        <begin position="948"/>
        <end position="997"/>
    </location>
</feature>
<keyword evidence="2" id="KW-0812">Transmembrane</keyword>
<protein>
    <submittedName>
        <fullName evidence="3">Uncharacterized protein</fullName>
    </submittedName>
</protein>
<dbReference type="Proteomes" id="UP000326396">
    <property type="component" value="Unassembled WGS sequence"/>
</dbReference>
<feature type="compositionally biased region" description="Polar residues" evidence="1">
    <location>
        <begin position="418"/>
        <end position="432"/>
    </location>
</feature>
<evidence type="ECO:0000256" key="1">
    <source>
        <dbReference type="SAM" id="MobiDB-lite"/>
    </source>
</evidence>
<accession>A0A5N6LFA5</accession>
<feature type="transmembrane region" description="Helical" evidence="2">
    <location>
        <begin position="701"/>
        <end position="723"/>
    </location>
</feature>
<organism evidence="3 4">
    <name type="scientific">Mikania micrantha</name>
    <name type="common">bitter vine</name>
    <dbReference type="NCBI Taxonomy" id="192012"/>
    <lineage>
        <taxon>Eukaryota</taxon>
        <taxon>Viridiplantae</taxon>
        <taxon>Streptophyta</taxon>
        <taxon>Embryophyta</taxon>
        <taxon>Tracheophyta</taxon>
        <taxon>Spermatophyta</taxon>
        <taxon>Magnoliopsida</taxon>
        <taxon>eudicotyledons</taxon>
        <taxon>Gunneridae</taxon>
        <taxon>Pentapetalae</taxon>
        <taxon>asterids</taxon>
        <taxon>campanulids</taxon>
        <taxon>Asterales</taxon>
        <taxon>Asteraceae</taxon>
        <taxon>Asteroideae</taxon>
        <taxon>Heliantheae alliance</taxon>
        <taxon>Eupatorieae</taxon>
        <taxon>Mikania</taxon>
    </lineage>
</organism>
<proteinExistence type="predicted"/>
<evidence type="ECO:0000313" key="3">
    <source>
        <dbReference type="EMBL" id="KAD1059740.1"/>
    </source>
</evidence>
<evidence type="ECO:0000313" key="4">
    <source>
        <dbReference type="Proteomes" id="UP000326396"/>
    </source>
</evidence>
<keyword evidence="2" id="KW-1133">Transmembrane helix</keyword>
<name>A0A5N6LFA5_9ASTR</name>
<feature type="compositionally biased region" description="Basic and acidic residues" evidence="1">
    <location>
        <begin position="405"/>
        <end position="417"/>
    </location>
</feature>
<feature type="transmembrane region" description="Helical" evidence="2">
    <location>
        <begin position="1221"/>
        <end position="1242"/>
    </location>
</feature>
<feature type="region of interest" description="Disordered" evidence="1">
    <location>
        <begin position="402"/>
        <end position="476"/>
    </location>
</feature>
<feature type="region of interest" description="Disordered" evidence="1">
    <location>
        <begin position="257"/>
        <end position="305"/>
    </location>
</feature>
<feature type="transmembrane region" description="Helical" evidence="2">
    <location>
        <begin position="782"/>
        <end position="806"/>
    </location>
</feature>
<gene>
    <name evidence="3" type="ORF">E3N88_43351</name>
</gene>
<sequence length="1500" mass="164443">MGAHVVMYIAKMKGKFIFIFVIDNWLVLDDHQFLYEQKLRIHVCRCSKSGLPPMDVERHSCHGGYGFSRIWSKGEDHIRETLLGGDQVGTQHTLYTTKKRVGQPNWSERVIHYCFGKLLREGCQLVLDAHTAHCLREVHYLQDRILDWGKQDIILGSHVVWLFYTNHVNNQKDDLYVHGSITWKKRNVKMHGRKVLRRQELMEATKDTWLADSHGWLNKLGLYTMKPSAEGPSPQPLPPDKPPSVVEQVADHFQGVREQPDGEIETDKSHPMGEKEHTIADNTKKSDEEVVSDYQSSPRERRYAKYSARTGGGVRVPMVGGARRKRKKVRFSPLLADLRVQDFVQETATMLKEKPLAMQEHRFQVIENSIPVTRDSIEGMEVDPAINQPPQKQKVGLNLVNAGNNDKEAGTNPKDKQQVPTGPQAGNSSVSRGETGKDQKMQVDPSSTSGEAVGQGKHNPKRAAVQAKGNKNKGDLMSLEQFSALDKSNEGDTASMSLDNMDETPVTVIEQCENNPIVLECPMNKEVDMDLGRILPDSILGSSSGAGSSVCNLSEYKKSVIMGYINGTKAVPALVANSWDEEQLNYFTDQCIRFGFAPDYLVVDNESFLEDNLLDVSSVQPLPENKRKAILKALNSNAKAVKAKHMVAWSVAEWVFFKVQVDKLGLDMTYAVEDVEDEVNGMAAFMAGHPYMSVIRLSHSLMALLFPCGCGVAVEAGSGLVLLPPLLQVCFSSGAALLLTFGGVGPPWVFAKFFRGLCYLMWIGDRRVGDHVQMGCQVVSFGYGFCCWLSMPWFYSSCVICCLGLLEGLHYCRAVGWARGLLFSCGEGAGCWEVRFEPKTHPLHFGFLFFGSANELCKGLNSAYFHLGIASWSFAALGWPAVAVVAIFAFSAVAALAMDPSIGGFNPLISPPIRPPNEVNPTMVAQGTETTQEAPPSLSTKLPNFTHLGNQSSDSSFTPQEGGQSILSAHPCKSNEAYQNGEEVANPGGIRKERRTTRYSPLLSNMRIKEFIQESAVIDPNRCPVSMRNPTDLMQGDGKGVDATMEVESGPIGLNGSSAQNPQRAWGGKKVNPKTNAPDMKPLGNLSHPAGGPSNSKQGSSKDSGSGNKGGLHMQEEIGTGGGQGKVVKRLRPRNQRGLGSSLQGMGQGQVEEVTGGCTTNMAVEMDVGRVLPTSITRGVPEQGTRHYNLSNAKKSKTMGYIKVTKAVPEMVVKAWKLGCINWGLGCVTGIWIDIVWGLFGAGLRWMALCGLEYGFLLVAVLSWGGIITGWLRGMLGTHGGALVGLGWLQRGYGSAKDMHGDWLQEAVLGWFCLRPAQVAKQPARGALRPGYLTLTPALVDLEPAAVLLGCHCMVVLAGVVYNRLMLKGDLRMDGLCLAVGCVWFTGPGLAPCSLCWFSFDCSPAFVGHWMPGSNTETQQHKRPTLPACSCAQHHSPLEELDAPTLQQSEDAQRIQMIADESERLTITDRLTLRIQQWKNSKRRTCLILGFCQSRFALSS</sequence>